<keyword evidence="2" id="KW-1185">Reference proteome</keyword>
<evidence type="ECO:0000313" key="1">
    <source>
        <dbReference type="EMBL" id="KAF6803830.1"/>
    </source>
</evidence>
<evidence type="ECO:0000313" key="2">
    <source>
        <dbReference type="Proteomes" id="UP000652219"/>
    </source>
</evidence>
<gene>
    <name evidence="1" type="ORF">CSOJ01_10614</name>
</gene>
<name>A0A8H6IZW9_9PEZI</name>
<sequence length="101" mass="11231">MAKGIRRASLSPPAPPKQFVVKFNLIAQCPQADGQFKECDGKLAERFKLGEDVVDYTPFNTFVQRRFDLVITAIALVSASSENLESIDPATLNRAKLTFRD</sequence>
<organism evidence="1 2">
    <name type="scientific">Colletotrichum sojae</name>
    <dbReference type="NCBI Taxonomy" id="2175907"/>
    <lineage>
        <taxon>Eukaryota</taxon>
        <taxon>Fungi</taxon>
        <taxon>Dikarya</taxon>
        <taxon>Ascomycota</taxon>
        <taxon>Pezizomycotina</taxon>
        <taxon>Sordariomycetes</taxon>
        <taxon>Hypocreomycetidae</taxon>
        <taxon>Glomerellales</taxon>
        <taxon>Glomerellaceae</taxon>
        <taxon>Colletotrichum</taxon>
        <taxon>Colletotrichum orchidearum species complex</taxon>
    </lineage>
</organism>
<dbReference type="AlphaFoldDB" id="A0A8H6IZW9"/>
<protein>
    <submittedName>
        <fullName evidence="1">Uncharacterized protein</fullName>
    </submittedName>
</protein>
<dbReference type="EMBL" id="WIGN01000226">
    <property type="protein sequence ID" value="KAF6803830.1"/>
    <property type="molecule type" value="Genomic_DNA"/>
</dbReference>
<reference evidence="1 2" key="1">
    <citation type="journal article" date="2020" name="Phytopathology">
        <title>Genome Sequence Resources of Colletotrichum truncatum, C. plurivorum, C. musicola, and C. sojae: Four Species Pathogenic to Soybean (Glycine max).</title>
        <authorList>
            <person name="Rogerio F."/>
            <person name="Boufleur T.R."/>
            <person name="Ciampi-Guillardi M."/>
            <person name="Sukno S.A."/>
            <person name="Thon M.R."/>
            <person name="Massola Junior N.S."/>
            <person name="Baroncelli R."/>
        </authorList>
    </citation>
    <scope>NUCLEOTIDE SEQUENCE [LARGE SCALE GENOMIC DNA]</scope>
    <source>
        <strain evidence="1 2">LFN0009</strain>
    </source>
</reference>
<comment type="caution">
    <text evidence="1">The sequence shown here is derived from an EMBL/GenBank/DDBJ whole genome shotgun (WGS) entry which is preliminary data.</text>
</comment>
<proteinExistence type="predicted"/>
<dbReference type="Proteomes" id="UP000652219">
    <property type="component" value="Unassembled WGS sequence"/>
</dbReference>
<accession>A0A8H6IZW9</accession>